<keyword evidence="2" id="KW-1185">Reference proteome</keyword>
<protein>
    <submittedName>
        <fullName evidence="1">Uncharacterized protein</fullName>
    </submittedName>
</protein>
<accession>A0ABN8K614</accession>
<dbReference type="EMBL" id="CAKXZT010000145">
    <property type="protein sequence ID" value="CAH2405700.1"/>
    <property type="molecule type" value="Genomic_DNA"/>
</dbReference>
<evidence type="ECO:0000313" key="2">
    <source>
        <dbReference type="Proteomes" id="UP001153050"/>
    </source>
</evidence>
<organism evidence="1 2">
    <name type="scientific">Mesorhizobium escarrei</name>
    <dbReference type="NCBI Taxonomy" id="666018"/>
    <lineage>
        <taxon>Bacteria</taxon>
        <taxon>Pseudomonadati</taxon>
        <taxon>Pseudomonadota</taxon>
        <taxon>Alphaproteobacteria</taxon>
        <taxon>Hyphomicrobiales</taxon>
        <taxon>Phyllobacteriaceae</taxon>
        <taxon>Mesorhizobium</taxon>
    </lineage>
</organism>
<proteinExistence type="predicted"/>
<comment type="caution">
    <text evidence="1">The sequence shown here is derived from an EMBL/GenBank/DDBJ whole genome shotgun (WGS) entry which is preliminary data.</text>
</comment>
<sequence>MPIASWWSPIQASSNKVRMMNWWRAAVLTHDWARLQIKVYDGAVTQSKGSNKAVIAVDLGCSGASSMHPSRIELSSTLQSYATLTCSS</sequence>
<dbReference type="Proteomes" id="UP001153050">
    <property type="component" value="Unassembled WGS sequence"/>
</dbReference>
<gene>
    <name evidence="1" type="ORF">MES5069_490003</name>
</gene>
<reference evidence="1 2" key="1">
    <citation type="submission" date="2022-03" db="EMBL/GenBank/DDBJ databases">
        <authorList>
            <person name="Brunel B."/>
        </authorList>
    </citation>
    <scope>NUCLEOTIDE SEQUENCE [LARGE SCALE GENOMIC DNA]</scope>
    <source>
        <strain evidence="1">STM5069sample</strain>
    </source>
</reference>
<name>A0ABN8K614_9HYPH</name>
<evidence type="ECO:0000313" key="1">
    <source>
        <dbReference type="EMBL" id="CAH2405700.1"/>
    </source>
</evidence>